<evidence type="ECO:0000313" key="4">
    <source>
        <dbReference type="EMBL" id="CAF4588794.1"/>
    </source>
</evidence>
<dbReference type="Gene3D" id="1.25.40.10">
    <property type="entry name" value="Tetratricopeptide repeat domain"/>
    <property type="match status" value="2"/>
</dbReference>
<name>A0A816F3J7_9BILA</name>
<dbReference type="SUPFAM" id="SSF48452">
    <property type="entry name" value="TPR-like"/>
    <property type="match status" value="1"/>
</dbReference>
<feature type="non-terminal residue" evidence="3">
    <location>
        <position position="197"/>
    </location>
</feature>
<dbReference type="Proteomes" id="UP000663829">
    <property type="component" value="Unassembled WGS sequence"/>
</dbReference>
<dbReference type="PANTHER" id="PTHR45641">
    <property type="entry name" value="TETRATRICOPEPTIDE REPEAT PROTEIN (AFU_ORTHOLOGUE AFUA_6G03870)"/>
    <property type="match status" value="1"/>
</dbReference>
<evidence type="ECO:0008006" key="6">
    <source>
        <dbReference type="Google" id="ProtNLM"/>
    </source>
</evidence>
<sequence length="197" mass="22996">YYQKTLAIAAKNQWKDHELIALVYMSIATTFTESDKWEEALSYYEKALTEYMIVHDEYHFDIITVYNKIGYTCAQLNLVTEAFKNFVESFKRQTQRATLADVQAKKAVASAHYCAHTRQWMHAIEYYEKAIDMSQVTQPYDLLLSDTYIYIARTLFGIDLYSESLEKFKKALVIVVNARTPDQQVISKIYLNIGQIH</sequence>
<accession>A0A816F3J7</accession>
<dbReference type="EMBL" id="CAJOBC010124472">
    <property type="protein sequence ID" value="CAF4588794.1"/>
    <property type="molecule type" value="Genomic_DNA"/>
</dbReference>
<feature type="non-terminal residue" evidence="3">
    <location>
        <position position="1"/>
    </location>
</feature>
<dbReference type="AlphaFoldDB" id="A0A816F3J7"/>
<comment type="caution">
    <text evidence="3">The sequence shown here is derived from an EMBL/GenBank/DDBJ whole genome shotgun (WGS) entry which is preliminary data.</text>
</comment>
<organism evidence="3 5">
    <name type="scientific">Didymodactylos carnosus</name>
    <dbReference type="NCBI Taxonomy" id="1234261"/>
    <lineage>
        <taxon>Eukaryota</taxon>
        <taxon>Metazoa</taxon>
        <taxon>Spiralia</taxon>
        <taxon>Gnathifera</taxon>
        <taxon>Rotifera</taxon>
        <taxon>Eurotatoria</taxon>
        <taxon>Bdelloidea</taxon>
        <taxon>Philodinida</taxon>
        <taxon>Philodinidae</taxon>
        <taxon>Didymodactylos</taxon>
    </lineage>
</organism>
<proteinExistence type="predicted"/>
<dbReference type="Proteomes" id="UP000681722">
    <property type="component" value="Unassembled WGS sequence"/>
</dbReference>
<dbReference type="EMBL" id="CAJNOQ010052848">
    <property type="protein sequence ID" value="CAF1654132.1"/>
    <property type="molecule type" value="Genomic_DNA"/>
</dbReference>
<dbReference type="InterPro" id="IPR011990">
    <property type="entry name" value="TPR-like_helical_dom_sf"/>
</dbReference>
<gene>
    <name evidence="3" type="ORF">GPM918_LOCUS45678</name>
    <name evidence="4" type="ORF">SRO942_LOCUS48419</name>
</gene>
<reference evidence="3" key="1">
    <citation type="submission" date="2021-02" db="EMBL/GenBank/DDBJ databases">
        <authorList>
            <person name="Nowell W R."/>
        </authorList>
    </citation>
    <scope>NUCLEOTIDE SEQUENCE</scope>
</reference>
<keyword evidence="1" id="KW-0677">Repeat</keyword>
<keyword evidence="2" id="KW-0802">TPR repeat</keyword>
<dbReference type="Pfam" id="PF13424">
    <property type="entry name" value="TPR_12"/>
    <property type="match status" value="1"/>
</dbReference>
<keyword evidence="5" id="KW-1185">Reference proteome</keyword>
<evidence type="ECO:0000313" key="5">
    <source>
        <dbReference type="Proteomes" id="UP000663829"/>
    </source>
</evidence>
<evidence type="ECO:0000313" key="3">
    <source>
        <dbReference type="EMBL" id="CAF1654132.1"/>
    </source>
</evidence>
<protein>
    <recommendedName>
        <fullName evidence="6">Tetratricopeptide repeat protein</fullName>
    </recommendedName>
</protein>
<dbReference type="PANTHER" id="PTHR45641:SF1">
    <property type="entry name" value="AAA+ ATPASE DOMAIN-CONTAINING PROTEIN"/>
    <property type="match status" value="1"/>
</dbReference>
<evidence type="ECO:0000256" key="1">
    <source>
        <dbReference type="ARBA" id="ARBA00022737"/>
    </source>
</evidence>
<evidence type="ECO:0000256" key="2">
    <source>
        <dbReference type="ARBA" id="ARBA00022803"/>
    </source>
</evidence>